<keyword evidence="3 6" id="KW-0812">Transmembrane</keyword>
<feature type="transmembrane region" description="Helical" evidence="6">
    <location>
        <begin position="203"/>
        <end position="223"/>
    </location>
</feature>
<accession>A0A1I7SF20</accession>
<dbReference type="PANTHER" id="PTHR22945">
    <property type="entry name" value="SERPENTINE RECEPTOR, CLASS D DELTA"/>
    <property type="match status" value="1"/>
</dbReference>
<dbReference type="GO" id="GO:0016020">
    <property type="term" value="C:membrane"/>
    <property type="evidence" value="ECO:0007669"/>
    <property type="project" value="UniProtKB-SubCell"/>
</dbReference>
<feature type="transmembrane region" description="Helical" evidence="6">
    <location>
        <begin position="244"/>
        <end position="269"/>
    </location>
</feature>
<name>A0A1I7SF20_BURXY</name>
<proteinExistence type="inferred from homology"/>
<sequence length="340" mass="39102">MSDCGDTPEIVFRVICFFAIVFNVLFFLLIRYKTPRTMTAYSKVLYTSCIFDGLASISHFLIGNRPLFVKDVLANDFVGPIPRLFAHMEWISDEGYAYFIALEFLFQFSTLSVCFVPCTYRFFHYIRNTTFTRFKFGLLLLVYLIPPFMVAIPFAMLSALVYTPMKGYIGRSGLECTTWFPAIDGRIYKEEQLSSLVDIPYKFGQLLSLFPIFFIYFLIRIFVKLNEDVKKLSSAAGRMQKEITVTLTAQAVIPLLFTSFPVFYASYTFGHQGDKEGAMRLVIYSVTLFTLVNPIASSLLVKNYRHTIWRVVCFGKMKEKCVRNPTSRITSEIKILSSKL</sequence>
<dbReference type="InterPro" id="IPR019421">
    <property type="entry name" value="7TM_GPCR_serpentine_rcpt_Srd"/>
</dbReference>
<feature type="transmembrane region" description="Helical" evidence="6">
    <location>
        <begin position="136"/>
        <end position="162"/>
    </location>
</feature>
<organism evidence="7 8">
    <name type="scientific">Bursaphelenchus xylophilus</name>
    <name type="common">Pinewood nematode worm</name>
    <name type="synonym">Aphelenchoides xylophilus</name>
    <dbReference type="NCBI Taxonomy" id="6326"/>
    <lineage>
        <taxon>Eukaryota</taxon>
        <taxon>Metazoa</taxon>
        <taxon>Ecdysozoa</taxon>
        <taxon>Nematoda</taxon>
        <taxon>Chromadorea</taxon>
        <taxon>Rhabditida</taxon>
        <taxon>Tylenchina</taxon>
        <taxon>Tylenchomorpha</taxon>
        <taxon>Aphelenchoidea</taxon>
        <taxon>Aphelenchoididae</taxon>
        <taxon>Bursaphelenchus</taxon>
    </lineage>
</organism>
<evidence type="ECO:0000256" key="1">
    <source>
        <dbReference type="ARBA" id="ARBA00004141"/>
    </source>
</evidence>
<evidence type="ECO:0000256" key="6">
    <source>
        <dbReference type="SAM" id="Phobius"/>
    </source>
</evidence>
<dbReference type="WBParaSite" id="BXY_1163100.1">
    <property type="protein sequence ID" value="BXY_1163100.1"/>
    <property type="gene ID" value="BXY_1163100"/>
</dbReference>
<evidence type="ECO:0000313" key="8">
    <source>
        <dbReference type="WBParaSite" id="BXY_1163100.1"/>
    </source>
</evidence>
<protein>
    <submittedName>
        <fullName evidence="8">G_PROTEIN_RECEP_F1_2 domain-containing protein</fullName>
    </submittedName>
</protein>
<dbReference type="PANTHER" id="PTHR22945:SF40">
    <property type="entry name" value="SERPENTINE RECEPTOR, CLASS D (DELTA)-RELATED"/>
    <property type="match status" value="1"/>
</dbReference>
<evidence type="ECO:0000256" key="3">
    <source>
        <dbReference type="ARBA" id="ARBA00022692"/>
    </source>
</evidence>
<feature type="transmembrane region" description="Helical" evidence="6">
    <location>
        <begin position="44"/>
        <end position="62"/>
    </location>
</feature>
<reference evidence="8" key="1">
    <citation type="submission" date="2016-11" db="UniProtKB">
        <authorList>
            <consortium name="WormBaseParasite"/>
        </authorList>
    </citation>
    <scope>IDENTIFICATION</scope>
</reference>
<dbReference type="Pfam" id="PF10317">
    <property type="entry name" value="7TM_GPCR_Srd"/>
    <property type="match status" value="1"/>
</dbReference>
<keyword evidence="5 6" id="KW-0472">Membrane</keyword>
<evidence type="ECO:0000256" key="4">
    <source>
        <dbReference type="ARBA" id="ARBA00022989"/>
    </source>
</evidence>
<feature type="transmembrane region" description="Helical" evidence="6">
    <location>
        <begin position="96"/>
        <end position="116"/>
    </location>
</feature>
<evidence type="ECO:0000256" key="2">
    <source>
        <dbReference type="ARBA" id="ARBA00009166"/>
    </source>
</evidence>
<dbReference type="InterPro" id="IPR050920">
    <property type="entry name" value="Nematode_rcpt-like_delta"/>
</dbReference>
<evidence type="ECO:0000313" key="7">
    <source>
        <dbReference type="Proteomes" id="UP000095284"/>
    </source>
</evidence>
<dbReference type="SUPFAM" id="SSF81321">
    <property type="entry name" value="Family A G protein-coupled receptor-like"/>
    <property type="match status" value="1"/>
</dbReference>
<comment type="similarity">
    <text evidence="2">Belongs to the nematode receptor-like protein srd family.</text>
</comment>
<feature type="transmembrane region" description="Helical" evidence="6">
    <location>
        <begin position="281"/>
        <end position="301"/>
    </location>
</feature>
<evidence type="ECO:0000256" key="5">
    <source>
        <dbReference type="ARBA" id="ARBA00023136"/>
    </source>
</evidence>
<feature type="transmembrane region" description="Helical" evidence="6">
    <location>
        <begin position="12"/>
        <end position="32"/>
    </location>
</feature>
<dbReference type="AlphaFoldDB" id="A0A1I7SF20"/>
<dbReference type="Proteomes" id="UP000095284">
    <property type="component" value="Unplaced"/>
</dbReference>
<keyword evidence="4 6" id="KW-1133">Transmembrane helix</keyword>
<comment type="subcellular location">
    <subcellularLocation>
        <location evidence="1">Membrane</location>
        <topology evidence="1">Multi-pass membrane protein</topology>
    </subcellularLocation>
</comment>